<dbReference type="EMBL" id="CP094929">
    <property type="protein sequence ID" value="UOM51367.1"/>
    <property type="molecule type" value="Genomic_DNA"/>
</dbReference>
<keyword evidence="1" id="KW-0472">Membrane</keyword>
<keyword evidence="1" id="KW-1133">Transmembrane helix</keyword>
<evidence type="ECO:0000256" key="1">
    <source>
        <dbReference type="SAM" id="Phobius"/>
    </source>
</evidence>
<keyword evidence="1" id="KW-0812">Transmembrane</keyword>
<evidence type="ECO:0000313" key="3">
    <source>
        <dbReference type="Proteomes" id="UP000829708"/>
    </source>
</evidence>
<dbReference type="Proteomes" id="UP000829708">
    <property type="component" value="Chromosome"/>
</dbReference>
<name>A0ABY4DC15_9SPIR</name>
<gene>
    <name evidence="2" type="ORF">MUG09_01095</name>
</gene>
<reference evidence="3" key="1">
    <citation type="journal article" date="2024" name="J Bioinform Genom">
        <title>Complete genome sequence of the type strain bacterium Sphaerochaeta associata GLS2t (VKM B-2742)t.</title>
        <authorList>
            <person name="Troshina O.Y."/>
            <person name="Tepeeva A.N."/>
            <person name="Arzamasceva V.O."/>
            <person name="Whitman W.B."/>
            <person name="Varghese N."/>
            <person name="Shapiro N."/>
            <person name="Woyke T."/>
            <person name="Kripides N.C."/>
            <person name="Vasilenko O.V."/>
        </authorList>
    </citation>
    <scope>NUCLEOTIDE SEQUENCE [LARGE SCALE GENOMIC DNA]</scope>
    <source>
        <strain evidence="3">GLS2T</strain>
    </source>
</reference>
<dbReference type="InterPro" id="IPR014509">
    <property type="entry name" value="YjdF-like"/>
</dbReference>
<feature type="transmembrane region" description="Helical" evidence="1">
    <location>
        <begin position="21"/>
        <end position="42"/>
    </location>
</feature>
<proteinExistence type="predicted"/>
<keyword evidence="3" id="KW-1185">Reference proteome</keyword>
<sequence length="272" mass="31188">MKKWKRPVKKTLKQMIVQRDSARLVHYLLRLVVILILIAQVLNKNYENVFLCILTLMLFAVPSLIETNTRIDIPDTLENIILFFIFSAEILGEMRSYYVTYPFWDTALHTANGFLAAAIGFSLVDILNQNERFSFRLSPIFVAIVAFCFSMTIGVIWEFFEFTMDMVFGMDMQKDTVVTTIRSVMLDPTKSQKIVAIKGIEEVVVNGKELGLGGYLDIGLIDTMKDLFVNFIGAVVFCIAGYFYLKYRSKKAAFIKRFIPTLTDEKPEKDES</sequence>
<evidence type="ECO:0000313" key="2">
    <source>
        <dbReference type="EMBL" id="UOM51367.1"/>
    </source>
</evidence>
<protein>
    <submittedName>
        <fullName evidence="2">Uncharacterized protein</fullName>
    </submittedName>
</protein>
<accession>A0ABY4DC15</accession>
<dbReference type="Pfam" id="PF09997">
    <property type="entry name" value="DUF2238"/>
    <property type="match status" value="1"/>
</dbReference>
<organism evidence="2 3">
    <name type="scientific">Sphaerochaeta associata</name>
    <dbReference type="NCBI Taxonomy" id="1129264"/>
    <lineage>
        <taxon>Bacteria</taxon>
        <taxon>Pseudomonadati</taxon>
        <taxon>Spirochaetota</taxon>
        <taxon>Spirochaetia</taxon>
        <taxon>Spirochaetales</taxon>
        <taxon>Sphaerochaetaceae</taxon>
        <taxon>Sphaerochaeta</taxon>
    </lineage>
</organism>
<feature type="transmembrane region" description="Helical" evidence="1">
    <location>
        <begin position="140"/>
        <end position="160"/>
    </location>
</feature>
<dbReference type="RefSeq" id="WP_244772739.1">
    <property type="nucleotide sequence ID" value="NZ_CP094929.1"/>
</dbReference>
<feature type="transmembrane region" description="Helical" evidence="1">
    <location>
        <begin position="110"/>
        <end position="128"/>
    </location>
</feature>
<feature type="transmembrane region" description="Helical" evidence="1">
    <location>
        <begin position="77"/>
        <end position="98"/>
    </location>
</feature>
<feature type="transmembrane region" description="Helical" evidence="1">
    <location>
        <begin position="227"/>
        <end position="245"/>
    </location>
</feature>
<feature type="transmembrane region" description="Helical" evidence="1">
    <location>
        <begin position="48"/>
        <end position="65"/>
    </location>
</feature>